<dbReference type="InterPro" id="IPR018247">
    <property type="entry name" value="EF_Hand_1_Ca_BS"/>
</dbReference>
<reference evidence="6 7" key="1">
    <citation type="submission" date="2019-08" db="EMBL/GenBank/DDBJ databases">
        <title>Whole genome of Aphis craccivora.</title>
        <authorList>
            <person name="Voronova N.V."/>
            <person name="Shulinski R.S."/>
            <person name="Bandarenka Y.V."/>
            <person name="Zhorov D.G."/>
            <person name="Warner D."/>
        </authorList>
    </citation>
    <scope>NUCLEOTIDE SEQUENCE [LARGE SCALE GENOMIC DNA]</scope>
    <source>
        <strain evidence="6">180601</strain>
        <tissue evidence="6">Whole Body</tissue>
    </source>
</reference>
<dbReference type="InterPro" id="IPR002048">
    <property type="entry name" value="EF_hand_dom"/>
</dbReference>
<dbReference type="CDD" id="cd00051">
    <property type="entry name" value="EFh"/>
    <property type="match status" value="2"/>
</dbReference>
<dbReference type="Pfam" id="PF13499">
    <property type="entry name" value="EF-hand_7"/>
    <property type="match status" value="1"/>
</dbReference>
<dbReference type="PROSITE" id="PS50222">
    <property type="entry name" value="EF_HAND_2"/>
    <property type="match status" value="3"/>
</dbReference>
<feature type="domain" description="EF-hand" evidence="5">
    <location>
        <begin position="134"/>
        <end position="169"/>
    </location>
</feature>
<evidence type="ECO:0000313" key="6">
    <source>
        <dbReference type="EMBL" id="KAF0768848.1"/>
    </source>
</evidence>
<dbReference type="PROSITE" id="PS00018">
    <property type="entry name" value="EF_HAND_1"/>
    <property type="match status" value="2"/>
</dbReference>
<name>A0A6G0ZD66_APHCR</name>
<dbReference type="SMART" id="SM00054">
    <property type="entry name" value="EFh"/>
    <property type="match status" value="3"/>
</dbReference>
<dbReference type="EMBL" id="VUJU01000689">
    <property type="protein sequence ID" value="KAF0768848.1"/>
    <property type="molecule type" value="Genomic_DNA"/>
</dbReference>
<dbReference type="Proteomes" id="UP000478052">
    <property type="component" value="Unassembled WGS sequence"/>
</dbReference>
<keyword evidence="2" id="KW-0677">Repeat</keyword>
<keyword evidence="7" id="KW-1185">Reference proteome</keyword>
<feature type="domain" description="EF-hand" evidence="5">
    <location>
        <begin position="98"/>
        <end position="133"/>
    </location>
</feature>
<evidence type="ECO:0000256" key="4">
    <source>
        <dbReference type="SAM" id="Phobius"/>
    </source>
</evidence>
<dbReference type="OrthoDB" id="191686at2759"/>
<keyword evidence="4" id="KW-1133">Transmembrane helix</keyword>
<dbReference type="SUPFAM" id="SSF47473">
    <property type="entry name" value="EF-hand"/>
    <property type="match status" value="1"/>
</dbReference>
<dbReference type="GO" id="GO:0005509">
    <property type="term" value="F:calcium ion binding"/>
    <property type="evidence" value="ECO:0007669"/>
    <property type="project" value="InterPro"/>
</dbReference>
<keyword evidence="4" id="KW-0472">Membrane</keyword>
<evidence type="ECO:0000313" key="7">
    <source>
        <dbReference type="Proteomes" id="UP000478052"/>
    </source>
</evidence>
<feature type="domain" description="EF-hand" evidence="5">
    <location>
        <begin position="181"/>
        <end position="216"/>
    </location>
</feature>
<evidence type="ECO:0000259" key="5">
    <source>
        <dbReference type="PROSITE" id="PS50222"/>
    </source>
</evidence>
<keyword evidence="4" id="KW-0812">Transmembrane</keyword>
<dbReference type="PANTHER" id="PTHR23055">
    <property type="entry name" value="CALCIUM BINDING PROTEINS"/>
    <property type="match status" value="1"/>
</dbReference>
<organism evidence="6 7">
    <name type="scientific">Aphis craccivora</name>
    <name type="common">Cowpea aphid</name>
    <dbReference type="NCBI Taxonomy" id="307492"/>
    <lineage>
        <taxon>Eukaryota</taxon>
        <taxon>Metazoa</taxon>
        <taxon>Ecdysozoa</taxon>
        <taxon>Arthropoda</taxon>
        <taxon>Hexapoda</taxon>
        <taxon>Insecta</taxon>
        <taxon>Pterygota</taxon>
        <taxon>Neoptera</taxon>
        <taxon>Paraneoptera</taxon>
        <taxon>Hemiptera</taxon>
        <taxon>Sternorrhyncha</taxon>
        <taxon>Aphidomorpha</taxon>
        <taxon>Aphidoidea</taxon>
        <taxon>Aphididae</taxon>
        <taxon>Aphidini</taxon>
        <taxon>Aphis</taxon>
        <taxon>Aphis</taxon>
    </lineage>
</organism>
<feature type="transmembrane region" description="Helical" evidence="4">
    <location>
        <begin position="21"/>
        <end position="36"/>
    </location>
</feature>
<dbReference type="InterPro" id="IPR011992">
    <property type="entry name" value="EF-hand-dom_pair"/>
</dbReference>
<sequence>MKTRSKREKEGLISKIQKSNLTAYCMLIYSLFYPWFNKVKFEISMFGQSRVRQYNNFLINFMQRNVTKTWPYIIKCPEGVVHEDLFKDIYSKFFPHGNSNLYAHFVFKAFDVKSNGAISFKDMLMTLSTLLRGSIYEKLRWTFKLYDLNGDGCITRSELSQIVLAIHELMGKRPQGRGSTKSKDHTDMVFQKLDINQDGVITFEEFIESCLKDEAITKSLQVFDSRSL</sequence>
<comment type="caution">
    <text evidence="6">The sequence shown here is derived from an EMBL/GenBank/DDBJ whole genome shotgun (WGS) entry which is preliminary data.</text>
</comment>
<gene>
    <name evidence="6" type="ORF">FWK35_00007243</name>
</gene>
<proteinExistence type="predicted"/>
<dbReference type="InterPro" id="IPR028846">
    <property type="entry name" value="Recoverin"/>
</dbReference>
<dbReference type="PANTHER" id="PTHR23055:SF186">
    <property type="entry name" value="NEUROCALCIN HOMOLOG-LIKE PROTEIN"/>
    <property type="match status" value="1"/>
</dbReference>
<protein>
    <submittedName>
        <fullName evidence="6">Kv channel-interacting protein 4</fullName>
    </submittedName>
</protein>
<evidence type="ECO:0000256" key="3">
    <source>
        <dbReference type="ARBA" id="ARBA00022837"/>
    </source>
</evidence>
<accession>A0A6G0ZD66</accession>
<keyword evidence="3" id="KW-0106">Calcium</keyword>
<evidence type="ECO:0000256" key="1">
    <source>
        <dbReference type="ARBA" id="ARBA00022723"/>
    </source>
</evidence>
<dbReference type="PRINTS" id="PR00450">
    <property type="entry name" value="RECOVERIN"/>
</dbReference>
<keyword evidence="1" id="KW-0479">Metal-binding</keyword>
<dbReference type="AlphaFoldDB" id="A0A6G0ZD66"/>
<evidence type="ECO:0000256" key="2">
    <source>
        <dbReference type="ARBA" id="ARBA00022737"/>
    </source>
</evidence>
<dbReference type="Gene3D" id="1.10.238.10">
    <property type="entry name" value="EF-hand"/>
    <property type="match status" value="1"/>
</dbReference>